<evidence type="ECO:0000256" key="2">
    <source>
        <dbReference type="ARBA" id="ARBA00022771"/>
    </source>
</evidence>
<dbReference type="PROSITE" id="PS50089">
    <property type="entry name" value="ZF_RING_2"/>
    <property type="match status" value="1"/>
</dbReference>
<reference evidence="7" key="2">
    <citation type="submission" date="2021-09" db="EMBL/GenBank/DDBJ databases">
        <authorList>
            <person name="Jia N."/>
            <person name="Wang J."/>
            <person name="Shi W."/>
            <person name="Du L."/>
            <person name="Sun Y."/>
            <person name="Zhan W."/>
            <person name="Jiang J."/>
            <person name="Wang Q."/>
            <person name="Zhang B."/>
            <person name="Ji P."/>
            <person name="Sakyi L.B."/>
            <person name="Cui X."/>
            <person name="Yuan T."/>
            <person name="Jiang B."/>
            <person name="Yang W."/>
            <person name="Lam T.T.-Y."/>
            <person name="Chang Q."/>
            <person name="Ding S."/>
            <person name="Wang X."/>
            <person name="Zhu J."/>
            <person name="Ruan X."/>
            <person name="Zhao L."/>
            <person name="Wei J."/>
            <person name="Que T."/>
            <person name="Du C."/>
            <person name="Cheng J."/>
            <person name="Dai P."/>
            <person name="Han X."/>
            <person name="Huang E."/>
            <person name="Gao Y."/>
            <person name="Liu J."/>
            <person name="Shao H."/>
            <person name="Ye R."/>
            <person name="Li L."/>
            <person name="Wei W."/>
            <person name="Wang X."/>
            <person name="Wang C."/>
            <person name="Huo Q."/>
            <person name="Li W."/>
            <person name="Guo W."/>
            <person name="Chen H."/>
            <person name="Chen S."/>
            <person name="Zhou L."/>
            <person name="Zhou L."/>
            <person name="Ni X."/>
            <person name="Tian J."/>
            <person name="Zhou Y."/>
            <person name="Sheng Y."/>
            <person name="Liu T."/>
            <person name="Pan Y."/>
            <person name="Xia L."/>
            <person name="Li J."/>
            <person name="Zhao F."/>
            <person name="Cao W."/>
        </authorList>
    </citation>
    <scope>NUCLEOTIDE SEQUENCE</scope>
    <source>
        <strain evidence="7">Rmic-2018</strain>
        <tissue evidence="7">Larvae</tissue>
    </source>
</reference>
<keyword evidence="1" id="KW-0479">Metal-binding</keyword>
<proteinExistence type="predicted"/>
<dbReference type="Proteomes" id="UP000821866">
    <property type="component" value="Unassembled WGS sequence"/>
</dbReference>
<reference evidence="7" key="1">
    <citation type="journal article" date="2020" name="Cell">
        <title>Large-Scale Comparative Analyses of Tick Genomes Elucidate Their Genetic Diversity and Vector Capacities.</title>
        <authorList>
            <consortium name="Tick Genome and Microbiome Consortium (TIGMIC)"/>
            <person name="Jia N."/>
            <person name="Wang J."/>
            <person name="Shi W."/>
            <person name="Du L."/>
            <person name="Sun Y."/>
            <person name="Zhan W."/>
            <person name="Jiang J.F."/>
            <person name="Wang Q."/>
            <person name="Zhang B."/>
            <person name="Ji P."/>
            <person name="Bell-Sakyi L."/>
            <person name="Cui X.M."/>
            <person name="Yuan T.T."/>
            <person name="Jiang B.G."/>
            <person name="Yang W.F."/>
            <person name="Lam T.T."/>
            <person name="Chang Q.C."/>
            <person name="Ding S.J."/>
            <person name="Wang X.J."/>
            <person name="Zhu J.G."/>
            <person name="Ruan X.D."/>
            <person name="Zhao L."/>
            <person name="Wei J.T."/>
            <person name="Ye R.Z."/>
            <person name="Que T.C."/>
            <person name="Du C.H."/>
            <person name="Zhou Y.H."/>
            <person name="Cheng J.X."/>
            <person name="Dai P.F."/>
            <person name="Guo W.B."/>
            <person name="Han X.H."/>
            <person name="Huang E.J."/>
            <person name="Li L.F."/>
            <person name="Wei W."/>
            <person name="Gao Y.C."/>
            <person name="Liu J.Z."/>
            <person name="Shao H.Z."/>
            <person name="Wang X."/>
            <person name="Wang C.C."/>
            <person name="Yang T.C."/>
            <person name="Huo Q.B."/>
            <person name="Li W."/>
            <person name="Chen H.Y."/>
            <person name="Chen S.E."/>
            <person name="Zhou L.G."/>
            <person name="Ni X.B."/>
            <person name="Tian J.H."/>
            <person name="Sheng Y."/>
            <person name="Liu T."/>
            <person name="Pan Y.S."/>
            <person name="Xia L.Y."/>
            <person name="Li J."/>
            <person name="Zhao F."/>
            <person name="Cao W.C."/>
        </authorList>
    </citation>
    <scope>NUCLEOTIDE SEQUENCE</scope>
    <source>
        <strain evidence="7">Rmic-2018</strain>
    </source>
</reference>
<dbReference type="AlphaFoldDB" id="A0A9J6CU89"/>
<dbReference type="InterPro" id="IPR013083">
    <property type="entry name" value="Znf_RING/FYVE/PHD"/>
</dbReference>
<dbReference type="InterPro" id="IPR017907">
    <property type="entry name" value="Znf_RING_CS"/>
</dbReference>
<dbReference type="PROSITE" id="PS00518">
    <property type="entry name" value="ZF_RING_1"/>
    <property type="match status" value="1"/>
</dbReference>
<keyword evidence="8" id="KW-1185">Reference proteome</keyword>
<keyword evidence="2 4" id="KW-0863">Zinc-finger</keyword>
<gene>
    <name evidence="7" type="ORF">HPB51_029379</name>
</gene>
<accession>A0A9J6CU89</accession>
<keyword evidence="3" id="KW-0862">Zinc</keyword>
<feature type="domain" description="RING-type" evidence="6">
    <location>
        <begin position="47"/>
        <end position="92"/>
    </location>
</feature>
<protein>
    <recommendedName>
        <fullName evidence="6">RING-type domain-containing protein</fullName>
    </recommendedName>
</protein>
<dbReference type="SUPFAM" id="SSF57850">
    <property type="entry name" value="RING/U-box"/>
    <property type="match status" value="1"/>
</dbReference>
<dbReference type="VEuPathDB" id="VectorBase:LOC119161108"/>
<evidence type="ECO:0000256" key="5">
    <source>
        <dbReference type="SAM" id="MobiDB-lite"/>
    </source>
</evidence>
<feature type="region of interest" description="Disordered" evidence="5">
    <location>
        <begin position="1"/>
        <end position="31"/>
    </location>
</feature>
<evidence type="ECO:0000256" key="3">
    <source>
        <dbReference type="ARBA" id="ARBA00022833"/>
    </source>
</evidence>
<feature type="compositionally biased region" description="Polar residues" evidence="5">
    <location>
        <begin position="1"/>
        <end position="25"/>
    </location>
</feature>
<evidence type="ECO:0000256" key="1">
    <source>
        <dbReference type="ARBA" id="ARBA00022723"/>
    </source>
</evidence>
<evidence type="ECO:0000259" key="6">
    <source>
        <dbReference type="PROSITE" id="PS50089"/>
    </source>
</evidence>
<organism evidence="7 8">
    <name type="scientific">Rhipicephalus microplus</name>
    <name type="common">Cattle tick</name>
    <name type="synonym">Boophilus microplus</name>
    <dbReference type="NCBI Taxonomy" id="6941"/>
    <lineage>
        <taxon>Eukaryota</taxon>
        <taxon>Metazoa</taxon>
        <taxon>Ecdysozoa</taxon>
        <taxon>Arthropoda</taxon>
        <taxon>Chelicerata</taxon>
        <taxon>Arachnida</taxon>
        <taxon>Acari</taxon>
        <taxon>Parasitiformes</taxon>
        <taxon>Ixodida</taxon>
        <taxon>Ixodoidea</taxon>
        <taxon>Ixodidae</taxon>
        <taxon>Rhipicephalinae</taxon>
        <taxon>Rhipicephalus</taxon>
        <taxon>Boophilus</taxon>
    </lineage>
</organism>
<evidence type="ECO:0000313" key="8">
    <source>
        <dbReference type="Proteomes" id="UP000821866"/>
    </source>
</evidence>
<comment type="caution">
    <text evidence="7">The sequence shown here is derived from an EMBL/GenBank/DDBJ whole genome shotgun (WGS) entry which is preliminary data.</text>
</comment>
<sequence>MFGSISFQTPTSRSTTSGNDQQGASRNVLGGAHAASEQSPASFAVECSQCLAETPFGEIIDLLWCGHFLCRECVQRTAVNTVARFVHCPVVQEGGSQCGSYIQESALKSVLSVQEWARRKELLQRQSGRSMYASRGLPGKPGVYDSDEYY</sequence>
<evidence type="ECO:0000313" key="7">
    <source>
        <dbReference type="EMBL" id="KAH7932289.1"/>
    </source>
</evidence>
<name>A0A9J6CU89_RHIMP</name>
<dbReference type="GO" id="GO:0008270">
    <property type="term" value="F:zinc ion binding"/>
    <property type="evidence" value="ECO:0007669"/>
    <property type="project" value="UniProtKB-KW"/>
</dbReference>
<dbReference type="EMBL" id="JABSTU010006797">
    <property type="protein sequence ID" value="KAH7932289.1"/>
    <property type="molecule type" value="Genomic_DNA"/>
</dbReference>
<dbReference type="Gene3D" id="3.30.40.10">
    <property type="entry name" value="Zinc/RING finger domain, C3HC4 (zinc finger)"/>
    <property type="match status" value="1"/>
</dbReference>
<dbReference type="InterPro" id="IPR001841">
    <property type="entry name" value="Znf_RING"/>
</dbReference>
<evidence type="ECO:0000256" key="4">
    <source>
        <dbReference type="PROSITE-ProRule" id="PRU00175"/>
    </source>
</evidence>